<dbReference type="InterPro" id="IPR010466">
    <property type="entry name" value="DUF1058"/>
</dbReference>
<evidence type="ECO:0000256" key="1">
    <source>
        <dbReference type="ARBA" id="ARBA00022737"/>
    </source>
</evidence>
<dbReference type="Pfam" id="PF13432">
    <property type="entry name" value="TPR_16"/>
    <property type="match status" value="1"/>
</dbReference>
<evidence type="ECO:0000256" key="2">
    <source>
        <dbReference type="ARBA" id="ARBA00022803"/>
    </source>
</evidence>
<dbReference type="AlphaFoldDB" id="A0A7Y8Y2C8"/>
<dbReference type="InterPro" id="IPR011990">
    <property type="entry name" value="TPR-like_helical_dom_sf"/>
</dbReference>
<dbReference type="GO" id="GO:0060090">
    <property type="term" value="F:molecular adaptor activity"/>
    <property type="evidence" value="ECO:0007669"/>
    <property type="project" value="TreeGrafter"/>
</dbReference>
<dbReference type="PANTHER" id="PTHR45831:SF2">
    <property type="entry name" value="LD24721P"/>
    <property type="match status" value="1"/>
</dbReference>
<dbReference type="PROSITE" id="PS50293">
    <property type="entry name" value="TPR_REGION"/>
    <property type="match status" value="1"/>
</dbReference>
<keyword evidence="2 3" id="KW-0802">TPR repeat</keyword>
<organism evidence="5 6">
    <name type="scientific">Flavobacterium agri</name>
    <dbReference type="NCBI Taxonomy" id="2743471"/>
    <lineage>
        <taxon>Bacteria</taxon>
        <taxon>Pseudomonadati</taxon>
        <taxon>Bacteroidota</taxon>
        <taxon>Flavobacteriia</taxon>
        <taxon>Flavobacteriales</taxon>
        <taxon>Flavobacteriaceae</taxon>
        <taxon>Flavobacterium</taxon>
    </lineage>
</organism>
<dbReference type="GO" id="GO:0006620">
    <property type="term" value="P:post-translational protein targeting to endoplasmic reticulum membrane"/>
    <property type="evidence" value="ECO:0007669"/>
    <property type="project" value="TreeGrafter"/>
</dbReference>
<dbReference type="GO" id="GO:0016020">
    <property type="term" value="C:membrane"/>
    <property type="evidence" value="ECO:0007669"/>
    <property type="project" value="TreeGrafter"/>
</dbReference>
<dbReference type="InterPro" id="IPR019734">
    <property type="entry name" value="TPR_rpt"/>
</dbReference>
<dbReference type="InterPro" id="IPR047150">
    <property type="entry name" value="SGT"/>
</dbReference>
<evidence type="ECO:0000313" key="6">
    <source>
        <dbReference type="Proteomes" id="UP000535020"/>
    </source>
</evidence>
<proteinExistence type="predicted"/>
<feature type="transmembrane region" description="Helical" evidence="4">
    <location>
        <begin position="126"/>
        <end position="146"/>
    </location>
</feature>
<keyword evidence="6" id="KW-1185">Reference proteome</keyword>
<name>A0A7Y8Y2C8_9FLAO</name>
<dbReference type="PROSITE" id="PS50005">
    <property type="entry name" value="TPR"/>
    <property type="match status" value="1"/>
</dbReference>
<evidence type="ECO:0000256" key="4">
    <source>
        <dbReference type="SAM" id="Phobius"/>
    </source>
</evidence>
<dbReference type="GO" id="GO:0072380">
    <property type="term" value="C:TRC complex"/>
    <property type="evidence" value="ECO:0007669"/>
    <property type="project" value="TreeGrafter"/>
</dbReference>
<gene>
    <name evidence="5" type="ORF">HZF10_10195</name>
</gene>
<evidence type="ECO:0000256" key="3">
    <source>
        <dbReference type="PROSITE-ProRule" id="PRU00339"/>
    </source>
</evidence>
<dbReference type="Proteomes" id="UP000535020">
    <property type="component" value="Unassembled WGS sequence"/>
</dbReference>
<reference evidence="5 6" key="1">
    <citation type="submission" date="2020-07" db="EMBL/GenBank/DDBJ databases">
        <authorList>
            <person name="Sun Q."/>
        </authorList>
    </citation>
    <scope>NUCLEOTIDE SEQUENCE [LARGE SCALE GENOMIC DNA]</scope>
    <source>
        <strain evidence="5 6">MAH-1</strain>
    </source>
</reference>
<keyword evidence="4" id="KW-0472">Membrane</keyword>
<accession>A0A7Y8Y2C8</accession>
<dbReference type="EMBL" id="JACBJI010000004">
    <property type="protein sequence ID" value="NYA71291.1"/>
    <property type="molecule type" value="Genomic_DNA"/>
</dbReference>
<protein>
    <submittedName>
        <fullName evidence="5">Tetratricopeptide repeat protein</fullName>
    </submittedName>
</protein>
<dbReference type="Pfam" id="PF06347">
    <property type="entry name" value="SH3_4"/>
    <property type="match status" value="1"/>
</dbReference>
<dbReference type="Gene3D" id="1.25.40.10">
    <property type="entry name" value="Tetratricopeptide repeat domain"/>
    <property type="match status" value="1"/>
</dbReference>
<dbReference type="PANTHER" id="PTHR45831">
    <property type="entry name" value="LD24721P"/>
    <property type="match status" value="1"/>
</dbReference>
<dbReference type="RefSeq" id="WP_176006106.1">
    <property type="nucleotide sequence ID" value="NZ_JABWMI010000011.1"/>
</dbReference>
<keyword evidence="4" id="KW-0812">Transmembrane</keyword>
<evidence type="ECO:0000313" key="5">
    <source>
        <dbReference type="EMBL" id="NYA71291.1"/>
    </source>
</evidence>
<feature type="repeat" description="TPR" evidence="3">
    <location>
        <begin position="51"/>
        <end position="84"/>
    </location>
</feature>
<dbReference type="SMART" id="SM00028">
    <property type="entry name" value="TPR"/>
    <property type="match status" value="2"/>
</dbReference>
<dbReference type="SUPFAM" id="SSF48452">
    <property type="entry name" value="TPR-like"/>
    <property type="match status" value="1"/>
</dbReference>
<keyword evidence="1" id="KW-0677">Repeat</keyword>
<feature type="transmembrane region" description="Helical" evidence="4">
    <location>
        <begin position="155"/>
        <end position="176"/>
    </location>
</feature>
<keyword evidence="4" id="KW-1133">Transmembrane helix</keyword>
<comment type="caution">
    <text evidence="5">The sequence shown here is derived from an EMBL/GenBank/DDBJ whole genome shotgun (WGS) entry which is preliminary data.</text>
</comment>
<sequence length="247" mass="27997">MNKAVFIFLLLTQVFWAQNGFDKGNELYRKGDFKGAADAYESVLKSKKESAELYFNLGNAYYKLNRVAPAIYNYEKALLLNPNDKEISNNLKFAHKLQIDDVKETPKVGFRKMIEDFTSQVHYNTWAKLAVAGAFLVLLLFVGYYFSGTTLAKRIFFVSMFAALLSIALSVFATIFEKSTYNMERPAIVFASITSAKSEPQKEAQDAFIVHEGTKVYVLESLDGWKKVELLDGNQGWIDQSAIKELK</sequence>
<dbReference type="Gene3D" id="2.30.30.40">
    <property type="entry name" value="SH3 Domains"/>
    <property type="match status" value="1"/>
</dbReference>